<dbReference type="AlphaFoldDB" id="A0A9P6QFJ7"/>
<dbReference type="SUPFAM" id="SSF53474">
    <property type="entry name" value="alpha/beta-Hydrolases"/>
    <property type="match status" value="1"/>
</dbReference>
<evidence type="ECO:0000313" key="1">
    <source>
        <dbReference type="EMBL" id="KAG0264817.1"/>
    </source>
</evidence>
<protein>
    <submittedName>
        <fullName evidence="1">Uncharacterized protein</fullName>
    </submittedName>
</protein>
<gene>
    <name evidence="1" type="ORF">DFQ27_001015</name>
</gene>
<dbReference type="Gene3D" id="3.40.50.1820">
    <property type="entry name" value="alpha/beta hydrolase"/>
    <property type="match status" value="1"/>
</dbReference>
<dbReference type="InterPro" id="IPR029058">
    <property type="entry name" value="AB_hydrolase_fold"/>
</dbReference>
<dbReference type="EMBL" id="JAAAJB010000130">
    <property type="protein sequence ID" value="KAG0264817.1"/>
    <property type="molecule type" value="Genomic_DNA"/>
</dbReference>
<organism evidence="1 2">
    <name type="scientific">Actinomortierella ambigua</name>
    <dbReference type="NCBI Taxonomy" id="1343610"/>
    <lineage>
        <taxon>Eukaryota</taxon>
        <taxon>Fungi</taxon>
        <taxon>Fungi incertae sedis</taxon>
        <taxon>Mucoromycota</taxon>
        <taxon>Mortierellomycotina</taxon>
        <taxon>Mortierellomycetes</taxon>
        <taxon>Mortierellales</taxon>
        <taxon>Mortierellaceae</taxon>
        <taxon>Actinomortierella</taxon>
    </lineage>
</organism>
<name>A0A9P6QFJ7_9FUNG</name>
<proteinExistence type="predicted"/>
<evidence type="ECO:0000313" key="2">
    <source>
        <dbReference type="Proteomes" id="UP000807716"/>
    </source>
</evidence>
<dbReference type="OrthoDB" id="6431331at2759"/>
<reference evidence="1" key="1">
    <citation type="journal article" date="2020" name="Fungal Divers.">
        <title>Resolving the Mortierellaceae phylogeny through synthesis of multi-gene phylogenetics and phylogenomics.</title>
        <authorList>
            <person name="Vandepol N."/>
            <person name="Liber J."/>
            <person name="Desiro A."/>
            <person name="Na H."/>
            <person name="Kennedy M."/>
            <person name="Barry K."/>
            <person name="Grigoriev I.V."/>
            <person name="Miller A.N."/>
            <person name="O'Donnell K."/>
            <person name="Stajich J.E."/>
            <person name="Bonito G."/>
        </authorList>
    </citation>
    <scope>NUCLEOTIDE SEQUENCE</scope>
    <source>
        <strain evidence="1">BC1065</strain>
    </source>
</reference>
<sequence>MCIAIEALGPYTRRPEDEPEHLLKYLAKMKALRTKSLPFHHSIEAAIQARLRSGQWPVNELPATILTPRSLKPVEKTDKQGNVLQGYTWRSDPILTFHIPTSASNAYGEAFMRRITCPFLAFFTTHGFRTRFDVDERLSWLTNAQVVTTHTVEGSHHIHLEDPELVAKMVSEWIIERDKTEKARL</sequence>
<accession>A0A9P6QFJ7</accession>
<dbReference type="Proteomes" id="UP000807716">
    <property type="component" value="Unassembled WGS sequence"/>
</dbReference>
<keyword evidence="2" id="KW-1185">Reference proteome</keyword>
<comment type="caution">
    <text evidence="1">The sequence shown here is derived from an EMBL/GenBank/DDBJ whole genome shotgun (WGS) entry which is preliminary data.</text>
</comment>